<dbReference type="Pfam" id="PF10005">
    <property type="entry name" value="Zn_ribbon_DZR_6"/>
    <property type="match status" value="1"/>
</dbReference>
<evidence type="ECO:0000259" key="1">
    <source>
        <dbReference type="Pfam" id="PF10005"/>
    </source>
</evidence>
<evidence type="ECO:0000313" key="3">
    <source>
        <dbReference type="Proteomes" id="UP000319143"/>
    </source>
</evidence>
<dbReference type="InterPro" id="IPR031321">
    <property type="entry name" value="UCP012641"/>
</dbReference>
<dbReference type="InterPro" id="IPR011201">
    <property type="entry name" value="Zinc-ribbon_6_bact"/>
</dbReference>
<comment type="caution">
    <text evidence="2">The sequence shown here is derived from an EMBL/GenBank/DDBJ whole genome shotgun (WGS) entry which is preliminary data.</text>
</comment>
<reference evidence="2 3" key="1">
    <citation type="submission" date="2019-02" db="EMBL/GenBank/DDBJ databases">
        <title>Deep-cultivation of Planctomycetes and their phenomic and genomic characterization uncovers novel biology.</title>
        <authorList>
            <person name="Wiegand S."/>
            <person name="Jogler M."/>
            <person name="Boedeker C."/>
            <person name="Pinto D."/>
            <person name="Vollmers J."/>
            <person name="Rivas-Marin E."/>
            <person name="Kohn T."/>
            <person name="Peeters S.H."/>
            <person name="Heuer A."/>
            <person name="Rast P."/>
            <person name="Oberbeckmann S."/>
            <person name="Bunk B."/>
            <person name="Jeske O."/>
            <person name="Meyerdierks A."/>
            <person name="Storesund J.E."/>
            <person name="Kallscheuer N."/>
            <person name="Luecker S."/>
            <person name="Lage O.M."/>
            <person name="Pohl T."/>
            <person name="Merkel B.J."/>
            <person name="Hornburger P."/>
            <person name="Mueller R.-W."/>
            <person name="Bruemmer F."/>
            <person name="Labrenz M."/>
            <person name="Spormann A.M."/>
            <person name="Op Den Camp H."/>
            <person name="Overmann J."/>
            <person name="Amann R."/>
            <person name="Jetten M.S.M."/>
            <person name="Mascher T."/>
            <person name="Medema M.H."/>
            <person name="Devos D.P."/>
            <person name="Kaster A.-K."/>
            <person name="Ovreas L."/>
            <person name="Rohde M."/>
            <person name="Galperin M.Y."/>
            <person name="Jogler C."/>
        </authorList>
    </citation>
    <scope>NUCLEOTIDE SEQUENCE [LARGE SCALE GENOMIC DNA]</scope>
    <source>
        <strain evidence="2 3">Poly41</strain>
    </source>
</reference>
<feature type="domain" description="Zinc-ribbon" evidence="1">
    <location>
        <begin position="4"/>
        <end position="99"/>
    </location>
</feature>
<protein>
    <recommendedName>
        <fullName evidence="1">Zinc-ribbon domain-containing protein</fullName>
    </recommendedName>
</protein>
<dbReference type="OrthoDB" id="256753at2"/>
<accession>A0A5C6E0X8</accession>
<dbReference type="RefSeq" id="WP_146524597.1">
    <property type="nucleotide sequence ID" value="NZ_SJPV01000001.1"/>
</dbReference>
<dbReference type="PIRSF" id="PIRSF012641">
    <property type="entry name" value="UCP012641"/>
    <property type="match status" value="1"/>
</dbReference>
<gene>
    <name evidence="2" type="ORF">Poly41_08550</name>
</gene>
<dbReference type="Pfam" id="PF15887">
    <property type="entry name" value="Peptidase_Mx"/>
    <property type="match status" value="1"/>
</dbReference>
<dbReference type="EMBL" id="SJPV01000001">
    <property type="protein sequence ID" value="TWU42558.1"/>
    <property type="molecule type" value="Genomic_DNA"/>
</dbReference>
<organism evidence="2 3">
    <name type="scientific">Novipirellula artificiosorum</name>
    <dbReference type="NCBI Taxonomy" id="2528016"/>
    <lineage>
        <taxon>Bacteria</taxon>
        <taxon>Pseudomonadati</taxon>
        <taxon>Planctomycetota</taxon>
        <taxon>Planctomycetia</taxon>
        <taxon>Pirellulales</taxon>
        <taxon>Pirellulaceae</taxon>
        <taxon>Novipirellula</taxon>
    </lineage>
</organism>
<name>A0A5C6E0X8_9BACT</name>
<dbReference type="Proteomes" id="UP000319143">
    <property type="component" value="Unassembled WGS sequence"/>
</dbReference>
<proteinExistence type="predicted"/>
<evidence type="ECO:0000313" key="2">
    <source>
        <dbReference type="EMBL" id="TWU42558.1"/>
    </source>
</evidence>
<dbReference type="AlphaFoldDB" id="A0A5C6E0X8"/>
<keyword evidence="3" id="KW-1185">Reference proteome</keyword>
<sequence length="366" mass="41750">MKTFVCECGNTIFYENTRCVCCGSELGWCPSCTRMTSLRLEKDGHRRCGNSDCNVLLMKCSNYSEHHVCNHCVPVSSEAERPEGLCDYCDFNDTIPDLTVAGNREMWKRLEEAKRRLLYTLDLLRLPYGKKSDGVLPRLNFDFKADAVGKPDQWWWSLGKEERVFTGHADGKITINLREADTVEREKARVLFQEAHRTVIGHFRHEIAHYYWEMLVKGKAESEFKAVFGDHENPTYAECQSKYYKKGPVANWQSSFVSGYAAMHPWEDFAETFATYLDMVSVLDTAMNMNISPSCNPVQTELAEMVSHYIKLGVLLNEMNRAMGLIDYVPEILVSPVVVKMQYIHDLLRNAAEPLPAASPPTETPT</sequence>
<dbReference type="Gene3D" id="3.40.390.70">
    <property type="match status" value="1"/>
</dbReference>